<keyword evidence="1" id="KW-0812">Transmembrane</keyword>
<dbReference type="AlphaFoldDB" id="A0A812CI73"/>
<evidence type="ECO:0000256" key="1">
    <source>
        <dbReference type="SAM" id="Phobius"/>
    </source>
</evidence>
<keyword evidence="3" id="KW-1185">Reference proteome</keyword>
<keyword evidence="1" id="KW-0472">Membrane</keyword>
<keyword evidence="1" id="KW-1133">Transmembrane helix</keyword>
<dbReference type="EMBL" id="CAHIKZ030001857">
    <property type="protein sequence ID" value="CAE1275756.1"/>
    <property type="molecule type" value="Genomic_DNA"/>
</dbReference>
<gene>
    <name evidence="2" type="ORF">SPHA_39654</name>
</gene>
<accession>A0A812CI73</accession>
<sequence length="213" mass="25089">MSFSKDRVILNLWRTDKNVCFHQYYYFPSRLHITPPPLFYSPRRCYSLLYLLPLTTNSIYSLSSPANLLLIFILHLLLFSTLLVVFIPLFIFRLLLLLQYNLFLLLLLILILNLLHLSILLFLLLSSASTSYYYFNIISLSSYFYPPSHPHTKPPSLVRPPRRCYFSLQLPPLTTTSIYSLFSSYFYLLLVFILHFLLLLLLLYSHSQFPSTV</sequence>
<feature type="transmembrane region" description="Helical" evidence="1">
    <location>
        <begin position="103"/>
        <end position="125"/>
    </location>
</feature>
<evidence type="ECO:0000313" key="2">
    <source>
        <dbReference type="EMBL" id="CAE1275756.1"/>
    </source>
</evidence>
<feature type="transmembrane region" description="Helical" evidence="1">
    <location>
        <begin position="68"/>
        <end position="91"/>
    </location>
</feature>
<evidence type="ECO:0000313" key="3">
    <source>
        <dbReference type="Proteomes" id="UP000597762"/>
    </source>
</evidence>
<feature type="transmembrane region" description="Helical" evidence="1">
    <location>
        <begin position="185"/>
        <end position="204"/>
    </location>
</feature>
<organism evidence="2 3">
    <name type="scientific">Acanthosepion pharaonis</name>
    <name type="common">Pharaoh cuttlefish</name>
    <name type="synonym">Sepia pharaonis</name>
    <dbReference type="NCBI Taxonomy" id="158019"/>
    <lineage>
        <taxon>Eukaryota</taxon>
        <taxon>Metazoa</taxon>
        <taxon>Spiralia</taxon>
        <taxon>Lophotrochozoa</taxon>
        <taxon>Mollusca</taxon>
        <taxon>Cephalopoda</taxon>
        <taxon>Coleoidea</taxon>
        <taxon>Decapodiformes</taxon>
        <taxon>Sepiida</taxon>
        <taxon>Sepiina</taxon>
        <taxon>Sepiidae</taxon>
        <taxon>Acanthosepion</taxon>
    </lineage>
</organism>
<protein>
    <submittedName>
        <fullName evidence="2">Uncharacterized protein</fullName>
    </submittedName>
</protein>
<comment type="caution">
    <text evidence="2">The sequence shown here is derived from an EMBL/GenBank/DDBJ whole genome shotgun (WGS) entry which is preliminary data.</text>
</comment>
<reference evidence="2" key="1">
    <citation type="submission" date="2021-01" db="EMBL/GenBank/DDBJ databases">
        <authorList>
            <person name="Li R."/>
            <person name="Bekaert M."/>
        </authorList>
    </citation>
    <scope>NUCLEOTIDE SEQUENCE</scope>
    <source>
        <strain evidence="2">Farmed</strain>
    </source>
</reference>
<dbReference type="Proteomes" id="UP000597762">
    <property type="component" value="Unassembled WGS sequence"/>
</dbReference>
<proteinExistence type="predicted"/>
<name>A0A812CI73_ACAPH</name>